<dbReference type="Gene3D" id="3.30.390.70">
    <property type="entry name" value="Salmonella typhimurium protein"/>
    <property type="match status" value="1"/>
</dbReference>
<dbReference type="EMBL" id="DAAMKD010000005">
    <property type="protein sequence ID" value="HAC7005885.1"/>
    <property type="molecule type" value="Genomic_DNA"/>
</dbReference>
<evidence type="ECO:0000313" key="13">
    <source>
        <dbReference type="EMBL" id="ECT6130471.1"/>
    </source>
</evidence>
<dbReference type="EMBL" id="AAKJBN010000010">
    <property type="protein sequence ID" value="ECS2804084.1"/>
    <property type="molecule type" value="Genomic_DNA"/>
</dbReference>
<evidence type="ECO:0000313" key="40">
    <source>
        <dbReference type="EMBL" id="HAE9702759.1"/>
    </source>
</evidence>
<dbReference type="EMBL" id="DAAUAT010000001">
    <property type="protein sequence ID" value="HAF0934753.1"/>
    <property type="molecule type" value="Genomic_DNA"/>
</dbReference>
<dbReference type="EMBL" id="AAMBUF010000001">
    <property type="protein sequence ID" value="EDF7418632.1"/>
    <property type="molecule type" value="Genomic_DNA"/>
</dbReference>
<evidence type="ECO:0000313" key="10">
    <source>
        <dbReference type="EMBL" id="ECS3238564.1"/>
    </source>
</evidence>
<evidence type="ECO:0000313" key="4">
    <source>
        <dbReference type="EMBL" id="EBW9397477.1"/>
    </source>
</evidence>
<reference evidence="7" key="5">
    <citation type="submission" date="2018-07" db="EMBL/GenBank/DDBJ databases">
        <authorList>
            <consortium name="NARMS: The National Antimicrobial Resistance Monitoring System"/>
        </authorList>
    </citation>
    <scope>NUCLEOTIDE SEQUENCE [LARGE SCALE GENOMIC DNA]</scope>
    <source>
        <strain evidence="7">CVM N53019</strain>
        <strain evidence="10">CVM N57264F</strain>
        <strain evidence="13">CVM N57632F</strain>
        <strain evidence="17">FSIS11810200</strain>
        <strain evidence="16">FSIS11810652</strain>
        <strain evidence="5">FSIS11816337</strain>
        <strain evidence="8">FSIS1605546</strain>
        <strain evidence="9">FSIS1605837</strain>
        <strain evidence="14">FSIS1606118</strain>
        <strain evidence="15">FSIS1606285</strain>
        <strain evidence="26">FSIS1710875</strain>
    </source>
</reference>
<evidence type="ECO:0000313" key="41">
    <source>
        <dbReference type="EMBL" id="HAF0186478.1"/>
    </source>
</evidence>
<evidence type="ECO:0000313" key="29">
    <source>
        <dbReference type="EMBL" id="HAC7005885.1"/>
    </source>
</evidence>
<dbReference type="EMBL" id="AAHCTS010000009">
    <property type="protein sequence ID" value="EBU6588033.1"/>
    <property type="molecule type" value="Genomic_DNA"/>
</dbReference>
<evidence type="ECO:0000313" key="19">
    <source>
        <dbReference type="EMBL" id="ECW5957925.1"/>
    </source>
</evidence>
<dbReference type="EMBL" id="AAKIZH010000005">
    <property type="protein sequence ID" value="ECS2493043.1"/>
    <property type="molecule type" value="Genomic_DNA"/>
</dbReference>
<dbReference type="EMBL" id="AAKNIF010000005">
    <property type="protein sequence ID" value="ECT6130471.1"/>
    <property type="molecule type" value="Genomic_DNA"/>
</dbReference>
<evidence type="ECO:0000313" key="8">
    <source>
        <dbReference type="EMBL" id="ECS2540351.1"/>
    </source>
</evidence>
<dbReference type="EMBL" id="AAKRYU010000009">
    <property type="protein sequence ID" value="ECV3721460.1"/>
    <property type="molecule type" value="Genomic_DNA"/>
</dbReference>
<evidence type="ECO:0000313" key="9">
    <source>
        <dbReference type="EMBL" id="ECS2804084.1"/>
    </source>
</evidence>
<dbReference type="EMBL" id="AAKIZQ010000010">
    <property type="protein sequence ID" value="ECS2540351.1"/>
    <property type="molecule type" value="Genomic_DNA"/>
</dbReference>
<evidence type="ECO:0000313" key="38">
    <source>
        <dbReference type="EMBL" id="HAE6966247.1"/>
    </source>
</evidence>
<dbReference type="Gene3D" id="3.30.2440.10">
    <property type="entry name" value="Secreted effector protein SifA"/>
    <property type="match status" value="1"/>
</dbReference>
<dbReference type="EMBL" id="AAMFEA010000001">
    <property type="protein sequence ID" value="EDG7374443.1"/>
    <property type="molecule type" value="Genomic_DNA"/>
</dbReference>
<dbReference type="InterPro" id="IPR044928">
    <property type="entry name" value="SifA_C_sf"/>
</dbReference>
<dbReference type="EMBL" id="DAARSE010000005">
    <property type="protein sequence ID" value="HAE3718748.1"/>
    <property type="molecule type" value="Genomic_DNA"/>
</dbReference>
<sequence>MPITIGNGFLKSEILINPPGNTKETCCKVLWEKIKDFFFSTGKAKADRCLHEMLFADCTPTRERLTEIFFELKALACASQRDRFQVHNPHENDAIMILRIMDQNEENELLRITQNTDTFSCEVMGKVYFLMKDRPDILKSHPQMAAMINRRYSDIADYPLPSTLCLNLAGAPTLSVPLDNIEGYLYSELRKGHLDEWKTQEKVTYLAAKIQSGIEKTTRILQHANISESTQQNAFLETMTMCGLKQLEIPPPHTHIPIEKMVEEVLLADKTFQAFLVTDPSASLSMLGEIIETLSDQVFHAIFRIDPQAIQKMAEEQLTTLHVCSEQQSGCLCCFL</sequence>
<evidence type="ECO:0000313" key="16">
    <source>
        <dbReference type="EMBL" id="ECV3509950.1"/>
    </source>
</evidence>
<evidence type="ECO:0000313" key="26">
    <source>
        <dbReference type="EMBL" id="EDG7374443.1"/>
    </source>
</evidence>
<dbReference type="EMBL" id="DAAMKG010000001">
    <property type="protein sequence ID" value="HAC7023950.1"/>
    <property type="molecule type" value="Genomic_DNA"/>
</dbReference>
<evidence type="ECO:0000313" key="15">
    <source>
        <dbReference type="EMBL" id="ECU6752702.1"/>
    </source>
</evidence>
<evidence type="ECO:0000313" key="42">
    <source>
        <dbReference type="EMBL" id="HAF0934753.1"/>
    </source>
</evidence>
<evidence type="ECO:0000313" key="33">
    <source>
        <dbReference type="EMBL" id="HAE2821049.1"/>
    </source>
</evidence>
<dbReference type="NCBIfam" id="NF007045">
    <property type="entry name" value="PRK09498.1"/>
    <property type="match status" value="1"/>
</dbReference>
<dbReference type="Gene3D" id="1.10.1740.30">
    <property type="entry name" value="Secreted effector protein SifA helical domain"/>
    <property type="match status" value="1"/>
</dbReference>
<evidence type="ECO:0000313" key="12">
    <source>
        <dbReference type="EMBL" id="ECT3773706.1"/>
    </source>
</evidence>
<evidence type="ECO:0000313" key="5">
    <source>
        <dbReference type="EMBL" id="ECA3151645.1"/>
    </source>
</evidence>
<dbReference type="EMBL" id="DAAHFJ010000001">
    <property type="protein sequence ID" value="HAB5880215.1"/>
    <property type="molecule type" value="Genomic_DNA"/>
</dbReference>
<evidence type="ECO:0000313" key="37">
    <source>
        <dbReference type="EMBL" id="HAE5460290.1"/>
    </source>
</evidence>
<evidence type="ECO:0000313" key="2">
    <source>
        <dbReference type="EMBL" id="EBU6588033.1"/>
    </source>
</evidence>
<comment type="caution">
    <text evidence="33">The sequence shown here is derived from an EMBL/GenBank/DDBJ whole genome shotgun (WGS) entry which is preliminary data.</text>
</comment>
<dbReference type="EMBL" id="DAAUBB010000009">
    <property type="protein sequence ID" value="HAF0950777.1"/>
    <property type="molecule type" value="Genomic_DNA"/>
</dbReference>
<evidence type="ECO:0000313" key="43">
    <source>
        <dbReference type="EMBL" id="HAF0950777.1"/>
    </source>
</evidence>
<protein>
    <submittedName>
        <fullName evidence="1 33">Type III secretion system effector SifA</fullName>
    </submittedName>
</protein>
<evidence type="ECO:0000313" key="3">
    <source>
        <dbReference type="EMBL" id="EBV9531346.1"/>
    </source>
</evidence>
<dbReference type="EMBL" id="AAHJRM010000014">
    <property type="protein sequence ID" value="EBW9397477.1"/>
    <property type="molecule type" value="Genomic_DNA"/>
</dbReference>
<reference evidence="3" key="4">
    <citation type="submission" date="2018-07" db="EMBL/GenBank/DDBJ databases">
        <authorList>
            <consortium name="GenomeTrakr network: Whole genome sequencing for foodborne pathogen traceback"/>
        </authorList>
    </citation>
    <scope>NUCLEOTIDE SEQUENCE</scope>
    <source>
        <strain evidence="19">FDA00000938</strain>
        <strain evidence="21">FDA00004475</strain>
        <strain evidence="11">FSIS11811993</strain>
        <strain evidence="6">FSIS21823119</strain>
        <strain evidence="12">FSIS31801020</strain>
        <strain evidence="20">HIY0317</strain>
        <strain evidence="3">NY-N20088</strain>
    </source>
</reference>
<dbReference type="EMBL" id="AAKSBV010000017">
    <property type="protein sequence ID" value="ECV3509950.1"/>
    <property type="molecule type" value="Genomic_DNA"/>
</dbReference>
<dbReference type="EMBL" id="DAARKL010000016">
    <property type="protein sequence ID" value="HAE2808672.1"/>
    <property type="molecule type" value="Genomic_DNA"/>
</dbReference>
<gene>
    <name evidence="33" type="primary">sifA</name>
    <name evidence="9" type="ORF">A2J39_15015</name>
    <name evidence="13" type="ORF">A3071_08605</name>
    <name evidence="10" type="ORF">A3Z62_18065</name>
    <name evidence="14" type="ORF">A4R56_22615</name>
    <name evidence="15" type="ORF">A6D66_11095</name>
    <name evidence="20" type="ORF">AGP76_11265</name>
    <name evidence="19" type="ORF">AHW28_15595</name>
    <name evidence="21" type="ORF">AL800_12730</name>
    <name evidence="7" type="ORF">APM66_06865</name>
    <name evidence="3" type="ORF">ASI53_05170</name>
    <name evidence="8" type="ORF">AX397_12475</name>
    <name evidence="23" type="ORF">B1280_02445</name>
    <name evidence="24" type="ORF">B7M93_12345</name>
    <name evidence="4" type="ORF">B7N09_18175</name>
    <name evidence="25" type="ORF">B7N53_08295</name>
    <name evidence="26" type="ORF">B9Q99_00545</name>
    <name evidence="22" type="ORF">BKQ95_02850</name>
    <name evidence="12" type="ORF">D3Y46_09315</name>
    <name evidence="1" type="ORF">DKO97_10645</name>
    <name evidence="2" type="ORF">DKP15_13150</name>
    <name evidence="17" type="ORF">DNB94_05680</name>
    <name evidence="16" type="ORF">DPL28_13140</name>
    <name evidence="11" type="ORF">DU743_08195</name>
    <name evidence="5" type="ORF">EJW65_05735</name>
    <name evidence="6" type="ORF">EOZ49_05345</name>
    <name evidence="29" type="ORF">G0E05_03180</name>
    <name evidence="30" type="ORF">G0E16_02970</name>
    <name evidence="31" type="ORF">G2307_07990</name>
    <name evidence="32" type="ORF">G3377_002130</name>
    <name evidence="33" type="ORF">G3378_000829</name>
    <name evidence="34" type="ORF">G3457_001244</name>
    <name evidence="35" type="ORF">G4B92_000596</name>
    <name evidence="36" type="ORF">G4D33_001092</name>
    <name evidence="37" type="ORF">G4H65_000724</name>
    <name evidence="39" type="ORF">G4W05_000565</name>
    <name evidence="40" type="ORF">G4W07_000824</name>
    <name evidence="42" type="ORF">G9W03_000574</name>
    <name evidence="43" type="ORF">G9W30_002433</name>
    <name evidence="44" type="ORF">G9X07_001942</name>
    <name evidence="41" type="ORF">GB249_10700</name>
    <name evidence="28" type="ORF">GB449_13500</name>
    <name evidence="27" type="ORF">GBW16_01770</name>
    <name evidence="38" type="ORF">GNB73_000410</name>
    <name evidence="18" type="ORF">ZU66_10590</name>
</gene>
<dbReference type="EMBL" id="AAKQRN010000009">
    <property type="protein sequence ID" value="ECU6752702.1"/>
    <property type="molecule type" value="Genomic_DNA"/>
</dbReference>
<dbReference type="EMBL" id="AAGPOU010000008">
    <property type="protein sequence ID" value="EBQ6167871.1"/>
    <property type="molecule type" value="Genomic_DNA"/>
</dbReference>
<evidence type="ECO:0000313" key="34">
    <source>
        <dbReference type="EMBL" id="HAE3312729.1"/>
    </source>
</evidence>
<evidence type="ECO:0000313" key="25">
    <source>
        <dbReference type="EMBL" id="EDG5180208.1"/>
    </source>
</evidence>
<dbReference type="Proteomes" id="UP000839886">
    <property type="component" value="Unassembled WGS sequence"/>
</dbReference>
<dbReference type="EMBL" id="DAARPB010000011">
    <property type="protein sequence ID" value="HAE3312729.1"/>
    <property type="molecule type" value="Genomic_DNA"/>
</dbReference>
<evidence type="ECO:0000313" key="1">
    <source>
        <dbReference type="EMBL" id="EBQ6167871.1"/>
    </source>
</evidence>
<dbReference type="RefSeq" id="WP_023232336.1">
    <property type="nucleotide sequence ID" value="NZ_CABWXX010000129.1"/>
</dbReference>
<dbReference type="EMBL" id="DAASGV010000003">
    <property type="protein sequence ID" value="HAE5460290.1"/>
    <property type="molecule type" value="Genomic_DNA"/>
</dbReference>
<accession>A0A3V8QWK1</accession>
<evidence type="ECO:0000313" key="36">
    <source>
        <dbReference type="EMBL" id="HAE4650191.1"/>
    </source>
</evidence>
<dbReference type="EMBL" id="AAKLWL010000012">
    <property type="protein sequence ID" value="ECT1561374.1"/>
    <property type="molecule type" value="Genomic_DNA"/>
</dbReference>
<evidence type="ECO:0000313" key="6">
    <source>
        <dbReference type="EMBL" id="ECA6920834.1"/>
    </source>
</evidence>
<reference evidence="33" key="6">
    <citation type="submission" date="2018-07" db="EMBL/GenBank/DDBJ databases">
        <authorList>
            <consortium name="NCBI Pathogen Detection Project"/>
        </authorList>
    </citation>
    <scope>NUCLEOTIDE SEQUENCE</scope>
    <source>
        <strain evidence="38">NVSL 5558</strain>
        <strain evidence="33">Salmonella enterica</strain>
        <strain evidence="31">Sam_7a95f9e7-e3ce-4bed-8134-3e8fe491bb33</strain>
    </source>
</reference>
<reference evidence="33" key="1">
    <citation type="journal article" date="2018" name="Genome Biol.">
        <title>SKESA: strategic k-mer extension for scrupulous assemblies.</title>
        <authorList>
            <person name="Souvorov A."/>
            <person name="Agarwala R."/>
            <person name="Lipman D.J."/>
        </authorList>
    </citation>
    <scope>NUCLEOTIDE SEQUENCE</scope>
    <source>
        <strain evidence="38">NVSL 5558</strain>
        <strain evidence="33">Salmonella enterica</strain>
        <strain evidence="31">Sam_7a95f9e7-e3ce-4bed-8134-3e8fe491bb33</strain>
    </source>
</reference>
<dbReference type="EMBL" id="AAKWYE010000022">
    <property type="protein sequence ID" value="ECW5957925.1"/>
    <property type="molecule type" value="Genomic_DNA"/>
</dbReference>
<dbReference type="EMBL" id="DAASAA010000010">
    <property type="protein sequence ID" value="HAE4650191.1"/>
    <property type="molecule type" value="Genomic_DNA"/>
</dbReference>
<dbReference type="EMBL" id="DAATUR010000007">
    <property type="protein sequence ID" value="HAF0186478.1"/>
    <property type="molecule type" value="Genomic_DNA"/>
</dbReference>
<dbReference type="EMBL" id="AAKMOQ010000010">
    <property type="protein sequence ID" value="ECT3773706.1"/>
    <property type="molecule type" value="Genomic_DNA"/>
</dbReference>
<dbReference type="EMBL" id="AALIFY010000009">
    <property type="protein sequence ID" value="ECZ8920998.1"/>
    <property type="molecule type" value="Genomic_DNA"/>
</dbReference>
<dbReference type="EMBL" id="AAKNKA010000037">
    <property type="protein sequence ID" value="ECT6361936.1"/>
    <property type="molecule type" value="Genomic_DNA"/>
</dbReference>
<evidence type="ECO:0000313" key="31">
    <source>
        <dbReference type="EMBL" id="HAE0209813.1"/>
    </source>
</evidence>
<evidence type="ECO:0000313" key="14">
    <source>
        <dbReference type="EMBL" id="ECT6361936.1"/>
    </source>
</evidence>
<evidence type="ECO:0000313" key="39">
    <source>
        <dbReference type="EMBL" id="HAE9693562.1"/>
    </source>
</evidence>
<reference evidence="22" key="3">
    <citation type="submission" date="2018-07" db="EMBL/GenBank/DDBJ databases">
        <authorList>
            <consortium name="PulseNet: The National Subtyping Network for Foodborne Disease Surveillance"/>
            <person name="Tarr C.L."/>
            <person name="Trees E."/>
            <person name="Katz L.S."/>
            <person name="Carleton-Romer H.A."/>
            <person name="Stroika S."/>
            <person name="Kucerova Z."/>
            <person name="Roache K.F."/>
            <person name="Sabol A.L."/>
            <person name="Besser J."/>
            <person name="Gerner-Smidt P."/>
        </authorList>
    </citation>
    <scope>NUCLEOTIDE SEQUENCE</scope>
    <source>
        <strain evidence="22">PNUSAS004667</strain>
        <strain evidence="23">PNUSAS008389</strain>
    </source>
</reference>
<dbReference type="EMBL" id="DAAWBP010000037">
    <property type="protein sequence ID" value="HAF7211803.1"/>
    <property type="molecule type" value="Genomic_DNA"/>
</dbReference>
<evidence type="ECO:0000313" key="22">
    <source>
        <dbReference type="EMBL" id="EDC8511283.1"/>
    </source>
</evidence>
<dbReference type="Pfam" id="PF06767">
    <property type="entry name" value="Sif"/>
    <property type="match status" value="1"/>
</dbReference>
<dbReference type="EMBL" id="AAKJFK010000056">
    <property type="protein sequence ID" value="ECS3238564.1"/>
    <property type="molecule type" value="Genomic_DNA"/>
</dbReference>
<evidence type="ECO:0000313" key="20">
    <source>
        <dbReference type="EMBL" id="ECZ8920998.1"/>
    </source>
</evidence>
<evidence type="ECO:0000313" key="7">
    <source>
        <dbReference type="EMBL" id="ECS2493043.1"/>
    </source>
</evidence>
<dbReference type="EMBL" id="AAMEJG010000011">
    <property type="protein sequence ID" value="EDG4913653.1"/>
    <property type="molecule type" value="Genomic_DNA"/>
</dbReference>
<dbReference type="EMBL" id="DAATPV010000005">
    <property type="protein sequence ID" value="HAE9693562.1"/>
    <property type="molecule type" value="Genomic_DNA"/>
</dbReference>
<evidence type="ECO:0000313" key="44">
    <source>
        <dbReference type="EMBL" id="HAF7211803.1"/>
    </source>
</evidence>
<dbReference type="InterPro" id="IPR010637">
    <property type="entry name" value="Sif"/>
</dbReference>
<organism evidence="33">
    <name type="scientific">Salmonella derby</name>
    <dbReference type="NCBI Taxonomy" id="28144"/>
    <lineage>
        <taxon>Bacteria</taxon>
        <taxon>Pseudomonadati</taxon>
        <taxon>Pseudomonadota</taxon>
        <taxon>Gammaproteobacteria</taxon>
        <taxon>Enterobacterales</taxon>
        <taxon>Enterobacteriaceae</taxon>
        <taxon>Salmonella</taxon>
    </lineage>
</organism>
<reference evidence="1" key="2">
    <citation type="submission" date="2018-05" db="EMBL/GenBank/DDBJ databases">
        <authorList>
            <person name="Ashton P.M."/>
            <person name="Dallman T."/>
            <person name="Nair S."/>
            <person name="De Pinna E."/>
            <person name="Peters T."/>
            <person name="Grant K."/>
        </authorList>
    </citation>
    <scope>NUCLEOTIDE SEQUENCE</scope>
    <source>
        <strain evidence="25">170294</strain>
        <strain evidence="4">232778</strain>
        <strain evidence="2">252405</strain>
        <strain evidence="24">260046</strain>
        <strain evidence="1">414730</strain>
        <strain evidence="18">69894</strain>
    </source>
</reference>
<dbReference type="EMBL" id="DAAQOQ010000005">
    <property type="protein sequence ID" value="HAE0209813.1"/>
    <property type="molecule type" value="Genomic_DNA"/>
</dbReference>
<evidence type="ECO:0000313" key="11">
    <source>
        <dbReference type="EMBL" id="ECT1561374.1"/>
    </source>
</evidence>
<dbReference type="EMBL" id="AAHGWC010000008">
    <property type="protein sequence ID" value="EBV9531346.1"/>
    <property type="molecule type" value="Genomic_DNA"/>
</dbReference>
<evidence type="ECO:0000313" key="27">
    <source>
        <dbReference type="EMBL" id="HAB5880215.1"/>
    </source>
</evidence>
<proteinExistence type="predicted"/>
<dbReference type="EMBL" id="AAHVEE010000005">
    <property type="protein sequence ID" value="ECA6920834.1"/>
    <property type="molecule type" value="Genomic_DNA"/>
</dbReference>
<evidence type="ECO:0000313" key="28">
    <source>
        <dbReference type="EMBL" id="HAB6116706.1"/>
    </source>
</evidence>
<evidence type="ECO:0000313" key="18">
    <source>
        <dbReference type="EMBL" id="ECV7045143.1"/>
    </source>
</evidence>
<evidence type="ECO:0000313" key="17">
    <source>
        <dbReference type="EMBL" id="ECV3721460.1"/>
    </source>
</evidence>
<evidence type="ECO:0000313" key="23">
    <source>
        <dbReference type="EMBL" id="EDF7418632.1"/>
    </source>
</evidence>
<evidence type="ECO:0000313" key="24">
    <source>
        <dbReference type="EMBL" id="EDG4913653.1"/>
    </source>
</evidence>
<dbReference type="EMBL" id="AAMELK010000011">
    <property type="protein sequence ID" value="EDG5180208.1"/>
    <property type="molecule type" value="Genomic_DNA"/>
</dbReference>
<dbReference type="EMBL" id="DAASTN010000002">
    <property type="protein sequence ID" value="HAE6966247.1"/>
    <property type="molecule type" value="Genomic_DNA"/>
</dbReference>
<dbReference type="EMBL" id="AALOEF010000008">
    <property type="protein sequence ID" value="EDB6429601.1"/>
    <property type="molecule type" value="Genomic_DNA"/>
</dbReference>
<dbReference type="EMBL" id="AALSHD010000006">
    <property type="protein sequence ID" value="EDC8511283.1"/>
    <property type="molecule type" value="Genomic_DNA"/>
</dbReference>
<evidence type="ECO:0000313" key="35">
    <source>
        <dbReference type="EMBL" id="HAE3718748.1"/>
    </source>
</evidence>
<dbReference type="AlphaFoldDB" id="A0A3V8QWK1"/>
<dbReference type="EMBL" id="DAATQB010000006">
    <property type="protein sequence ID" value="HAE9702759.1"/>
    <property type="molecule type" value="Genomic_DNA"/>
</dbReference>
<evidence type="ECO:0000313" key="32">
    <source>
        <dbReference type="EMBL" id="HAE2808672.1"/>
    </source>
</evidence>
<evidence type="ECO:0000313" key="30">
    <source>
        <dbReference type="EMBL" id="HAC7023950.1"/>
    </source>
</evidence>
<dbReference type="EMBL" id="AAKUAJ010000020">
    <property type="protein sequence ID" value="ECV7045143.1"/>
    <property type="molecule type" value="Genomic_DNA"/>
</dbReference>
<dbReference type="EMBL" id="DAAHHG010000009">
    <property type="protein sequence ID" value="HAB6116706.1"/>
    <property type="molecule type" value="Genomic_DNA"/>
</dbReference>
<evidence type="ECO:0000313" key="21">
    <source>
        <dbReference type="EMBL" id="EDB6429601.1"/>
    </source>
</evidence>
<name>A0A3V8QWK1_SALDE</name>
<dbReference type="EMBL" id="AAHTYN010000006">
    <property type="protein sequence ID" value="ECA3151645.1"/>
    <property type="molecule type" value="Genomic_DNA"/>
</dbReference>
<dbReference type="EMBL" id="DAARKQ010000004">
    <property type="protein sequence ID" value="HAE2821049.1"/>
    <property type="molecule type" value="Genomic_DNA"/>
</dbReference>